<dbReference type="PANTHER" id="PTHR32182:SF22">
    <property type="entry name" value="ATP-DEPENDENT ENDONUCLEASE, OLD FAMILY-RELATED"/>
    <property type="match status" value="1"/>
</dbReference>
<reference evidence="4" key="1">
    <citation type="journal article" date="2019" name="Int. J. Syst. Evol. Microbiol.">
        <title>The Global Catalogue of Microorganisms (GCM) 10K type strain sequencing project: providing services to taxonomists for standard genome sequencing and annotation.</title>
        <authorList>
            <consortium name="The Broad Institute Genomics Platform"/>
            <consortium name="The Broad Institute Genome Sequencing Center for Infectious Disease"/>
            <person name="Wu L."/>
            <person name="Ma J."/>
        </authorList>
    </citation>
    <scope>NUCLEOTIDE SEQUENCE [LARGE SCALE GENOMIC DNA]</scope>
    <source>
        <strain evidence="4">CCUG 56029</strain>
    </source>
</reference>
<organism evidence="3 4">
    <name type="scientific">Deinococcus navajonensis</name>
    <dbReference type="NCBI Taxonomy" id="309884"/>
    <lineage>
        <taxon>Bacteria</taxon>
        <taxon>Thermotogati</taxon>
        <taxon>Deinococcota</taxon>
        <taxon>Deinococci</taxon>
        <taxon>Deinococcales</taxon>
        <taxon>Deinococcaceae</taxon>
        <taxon>Deinococcus</taxon>
    </lineage>
</organism>
<evidence type="ECO:0000313" key="4">
    <source>
        <dbReference type="Proteomes" id="UP001595998"/>
    </source>
</evidence>
<proteinExistence type="predicted"/>
<dbReference type="Gene3D" id="3.40.50.300">
    <property type="entry name" value="P-loop containing nucleotide triphosphate hydrolases"/>
    <property type="match status" value="2"/>
</dbReference>
<evidence type="ECO:0000259" key="2">
    <source>
        <dbReference type="Pfam" id="PF13304"/>
    </source>
</evidence>
<dbReference type="InterPro" id="IPR027417">
    <property type="entry name" value="P-loop_NTPase"/>
</dbReference>
<feature type="domain" description="ATPase AAA-type core" evidence="2">
    <location>
        <begin position="227"/>
        <end position="299"/>
    </location>
</feature>
<dbReference type="GO" id="GO:0004519">
    <property type="term" value="F:endonuclease activity"/>
    <property type="evidence" value="ECO:0007669"/>
    <property type="project" value="UniProtKB-KW"/>
</dbReference>
<evidence type="ECO:0000256" key="1">
    <source>
        <dbReference type="SAM" id="MobiDB-lite"/>
    </source>
</evidence>
<feature type="region of interest" description="Disordered" evidence="1">
    <location>
        <begin position="526"/>
        <end position="546"/>
    </location>
</feature>
<keyword evidence="3" id="KW-0540">Nuclease</keyword>
<evidence type="ECO:0000313" key="3">
    <source>
        <dbReference type="EMBL" id="MFC4424873.1"/>
    </source>
</evidence>
<feature type="compositionally biased region" description="Basic and acidic residues" evidence="1">
    <location>
        <begin position="528"/>
        <end position="540"/>
    </location>
</feature>
<dbReference type="RefSeq" id="WP_380035531.1">
    <property type="nucleotide sequence ID" value="NZ_JBHSEH010000004.1"/>
</dbReference>
<accession>A0ABV8XM50</accession>
<gene>
    <name evidence="3" type="ORF">ACFOZ9_01525</name>
</gene>
<dbReference type="PANTHER" id="PTHR32182">
    <property type="entry name" value="DNA REPLICATION AND REPAIR PROTEIN RECF"/>
    <property type="match status" value="1"/>
</dbReference>
<dbReference type="InterPro" id="IPR003959">
    <property type="entry name" value="ATPase_AAA_core"/>
</dbReference>
<keyword evidence="3" id="KW-0378">Hydrolase</keyword>
<protein>
    <submittedName>
        <fullName evidence="3">ATP-dependent endonuclease</fullName>
    </submittedName>
</protein>
<dbReference type="EMBL" id="JBHSEH010000004">
    <property type="protein sequence ID" value="MFC4424873.1"/>
    <property type="molecule type" value="Genomic_DNA"/>
</dbReference>
<keyword evidence="3" id="KW-0255">Endonuclease</keyword>
<comment type="caution">
    <text evidence="3">The sequence shown here is derived from an EMBL/GenBank/DDBJ whole genome shotgun (WGS) entry which is preliminary data.</text>
</comment>
<keyword evidence="4" id="KW-1185">Reference proteome</keyword>
<dbReference type="SUPFAM" id="SSF52540">
    <property type="entry name" value="P-loop containing nucleoside triphosphate hydrolases"/>
    <property type="match status" value="1"/>
</dbReference>
<dbReference type="CDD" id="cd00267">
    <property type="entry name" value="ABC_ATPase"/>
    <property type="match status" value="2"/>
</dbReference>
<dbReference type="Proteomes" id="UP001595998">
    <property type="component" value="Unassembled WGS sequence"/>
</dbReference>
<sequence>MKAIRTPEGRITRLDWSEQLEVGETRVTGRRIMLPGEQLDAQLHLDLHPELTVLLGVNGNGKSTLIRSLEWLQETPGGDLEWGWFDPVSMHLQGNPRRVIHGPPLATVIDLEKLPGLKSRIKAAEMSDLAPGHSWGIDGRPTFDVNTRIIQEFRVRLEDFWGLEHPLWQLAMHDQGLLRTLNDRLRTLHPEPVQLELHPADLGDEPRFLLGLNSAVRGQETRRLIGYSLLSRGLQAMVGLVCLAELARREHHVGAPPILIFDDPGRDLHPRAKKRLMSYLEELSKARQAIVATHDPELIPKDDEKIRVLERAGHGNPMISRPDWGRHREEVTPYFKARRLDLADNLLAGKLPMLLEGTSDEDILLAVQRDLRYQGEQLNRHLQPVVSKGTSGIKTFVPLLMGTGRPFLVLIDSDARTAERKWLEQEMAPSAPILLGGFGRLQNRCTCVTPYAQEQCRQITLGRLAVRSAERRCGLGSIEDLFEPDEYVSLFNAAFALVLPVRPPMSEEEQALPLVDWINGQLQGHPEAQQHEKDTEKPIRLDAPGQGHRGPTWQFHGVVARFFADNIRQVHLSDGTLARFAALIGTINAHADVLTA</sequence>
<name>A0ABV8XM50_9DEIO</name>
<dbReference type="Pfam" id="PF13304">
    <property type="entry name" value="AAA_21"/>
    <property type="match status" value="1"/>
</dbReference>